<evidence type="ECO:0000256" key="1">
    <source>
        <dbReference type="ARBA" id="ARBA00007487"/>
    </source>
</evidence>
<feature type="domain" description="Cobalamin adenosyltransferase-like" evidence="11">
    <location>
        <begin position="11"/>
        <end position="180"/>
    </location>
</feature>
<dbReference type="FunFam" id="1.20.1200.10:FF:000001">
    <property type="entry name" value="Cob(I)yrinic acid a,c-diamide adenosyltransferase"/>
    <property type="match status" value="1"/>
</dbReference>
<keyword evidence="4 10" id="KW-0547">Nucleotide-binding</keyword>
<organism evidence="12 13">
    <name type="scientific">Dimargaris cristalligena</name>
    <dbReference type="NCBI Taxonomy" id="215637"/>
    <lineage>
        <taxon>Eukaryota</taxon>
        <taxon>Fungi</taxon>
        <taxon>Fungi incertae sedis</taxon>
        <taxon>Zoopagomycota</taxon>
        <taxon>Kickxellomycotina</taxon>
        <taxon>Dimargaritomycetes</taxon>
        <taxon>Dimargaritales</taxon>
        <taxon>Dimargaritaceae</taxon>
        <taxon>Dimargaris</taxon>
    </lineage>
</organism>
<evidence type="ECO:0000256" key="2">
    <source>
        <dbReference type="ARBA" id="ARBA00011233"/>
    </source>
</evidence>
<evidence type="ECO:0000256" key="6">
    <source>
        <dbReference type="ARBA" id="ARBA00051988"/>
    </source>
</evidence>
<dbReference type="InterPro" id="IPR036451">
    <property type="entry name" value="CblAdoTrfase-like_sf"/>
</dbReference>
<dbReference type="Proteomes" id="UP000268162">
    <property type="component" value="Unassembled WGS sequence"/>
</dbReference>
<protein>
    <recommendedName>
        <fullName evidence="8">Corrinoid adenosyltransferase MMAB</fullName>
    </recommendedName>
    <alternativeName>
        <fullName evidence="9">ATP:co(I)rrinoid adenosyltransferase MMAB</fullName>
    </alternativeName>
</protein>
<evidence type="ECO:0000259" key="11">
    <source>
        <dbReference type="Pfam" id="PF01923"/>
    </source>
</evidence>
<evidence type="ECO:0000256" key="8">
    <source>
        <dbReference type="ARBA" id="ARBA00071654"/>
    </source>
</evidence>
<dbReference type="Pfam" id="PF01923">
    <property type="entry name" value="Cob_adeno_trans"/>
    <property type="match status" value="1"/>
</dbReference>
<dbReference type="InterPro" id="IPR016030">
    <property type="entry name" value="CblAdoTrfase-like"/>
</dbReference>
<dbReference type="NCBIfam" id="TIGR00636">
    <property type="entry name" value="PduO_Nterm"/>
    <property type="match status" value="1"/>
</dbReference>
<dbReference type="GO" id="GO:0005524">
    <property type="term" value="F:ATP binding"/>
    <property type="evidence" value="ECO:0007669"/>
    <property type="project" value="UniProtKB-UniRule"/>
</dbReference>
<dbReference type="GO" id="GO:0008817">
    <property type="term" value="F:corrinoid adenosyltransferase activity"/>
    <property type="evidence" value="ECO:0007669"/>
    <property type="project" value="TreeGrafter"/>
</dbReference>
<accession>A0A4P9ZWK0</accession>
<proteinExistence type="inferred from homology"/>
<keyword evidence="3 10" id="KW-0808">Transferase</keyword>
<comment type="function">
    <text evidence="7">Converts cob(I)alamin to adenosylcobalamin (adenosylcob(III)alamin), a coenzyme for methylmalonyl-CoA mutase, therefore participates in the final step of the vitamin B12 conversion. Generates adenosylcobalamin (AdoCbl) and directly delivers the cofactor to MUT in a transfer that is stimulated by ATP-binding to MMAB and gated by MMAA.</text>
</comment>
<evidence type="ECO:0000313" key="13">
    <source>
        <dbReference type="Proteomes" id="UP000268162"/>
    </source>
</evidence>
<evidence type="ECO:0000256" key="3">
    <source>
        <dbReference type="ARBA" id="ARBA00022679"/>
    </source>
</evidence>
<dbReference type="STRING" id="215637.A0A4P9ZWK0"/>
<name>A0A4P9ZWK0_9FUNG</name>
<dbReference type="OrthoDB" id="549173at2759"/>
<evidence type="ECO:0000256" key="7">
    <source>
        <dbReference type="ARBA" id="ARBA00056747"/>
    </source>
</evidence>
<dbReference type="SUPFAM" id="SSF89028">
    <property type="entry name" value="Cobalamin adenosyltransferase-like"/>
    <property type="match status" value="1"/>
</dbReference>
<keyword evidence="5 10" id="KW-0067">ATP-binding</keyword>
<sequence length="200" mass="22039">MSDTNIPKSKLYTRTGDKGVSSLYTGSRVSKAHIIFEALGAVDELNSAIGIAHLYCQTANNGLAEHLEEIQCRLFEIGSCVATPPDSASEEKAAATRFDGAWVDCLEKEIDVLDSQLPPLRNFILPSGGSSGVFLHQCRSICRRAERNLVTLSETSHADTYVLRYVNRLSDYFFAAARFAAQHDKHPETIFRSGKKVAQE</sequence>
<evidence type="ECO:0000256" key="9">
    <source>
        <dbReference type="ARBA" id="ARBA00075216"/>
    </source>
</evidence>
<gene>
    <name evidence="12" type="ORF">BJ085DRAFT_38504</name>
</gene>
<dbReference type="GO" id="GO:0009235">
    <property type="term" value="P:cobalamin metabolic process"/>
    <property type="evidence" value="ECO:0007669"/>
    <property type="project" value="UniProtKB-ARBA"/>
</dbReference>
<dbReference type="PANTHER" id="PTHR12213">
    <property type="entry name" value="CORRINOID ADENOSYLTRANSFERASE"/>
    <property type="match status" value="1"/>
</dbReference>
<dbReference type="PANTHER" id="PTHR12213:SF0">
    <property type="entry name" value="CORRINOID ADENOSYLTRANSFERASE MMAB"/>
    <property type="match status" value="1"/>
</dbReference>
<comment type="catalytic activity">
    <reaction evidence="6">
        <text>cob(I)alamin-[corrinoid adenosyltransferase] + ATP = apo-[corrinoid adenosyltransferase] + adenosylcob(III)alamin + triphosphate</text>
        <dbReference type="Rhea" id="RHEA:56796"/>
        <dbReference type="Rhea" id="RHEA-COMP:14743"/>
        <dbReference type="Rhea" id="RHEA-COMP:14744"/>
        <dbReference type="ChEBI" id="CHEBI:18036"/>
        <dbReference type="ChEBI" id="CHEBI:18408"/>
        <dbReference type="ChEBI" id="CHEBI:30616"/>
        <dbReference type="ChEBI" id="CHEBI:60488"/>
        <dbReference type="ChEBI" id="CHEBI:83228"/>
    </reaction>
    <physiologicalReaction direction="left-to-right" evidence="6">
        <dbReference type="Rhea" id="RHEA:56797"/>
    </physiologicalReaction>
</comment>
<dbReference type="InterPro" id="IPR029499">
    <property type="entry name" value="PduO-typ"/>
</dbReference>
<keyword evidence="13" id="KW-1185">Reference proteome</keyword>
<evidence type="ECO:0000256" key="5">
    <source>
        <dbReference type="ARBA" id="ARBA00022840"/>
    </source>
</evidence>
<comment type="subunit">
    <text evidence="2">Homotrimer.</text>
</comment>
<evidence type="ECO:0000256" key="10">
    <source>
        <dbReference type="RuleBase" id="RU366026"/>
    </source>
</evidence>
<evidence type="ECO:0000256" key="4">
    <source>
        <dbReference type="ARBA" id="ARBA00022741"/>
    </source>
</evidence>
<reference evidence="13" key="1">
    <citation type="journal article" date="2018" name="Nat. Microbiol.">
        <title>Leveraging single-cell genomics to expand the fungal tree of life.</title>
        <authorList>
            <person name="Ahrendt S.R."/>
            <person name="Quandt C.A."/>
            <person name="Ciobanu D."/>
            <person name="Clum A."/>
            <person name="Salamov A."/>
            <person name="Andreopoulos B."/>
            <person name="Cheng J.F."/>
            <person name="Woyke T."/>
            <person name="Pelin A."/>
            <person name="Henrissat B."/>
            <person name="Reynolds N.K."/>
            <person name="Benny G.L."/>
            <person name="Smith M.E."/>
            <person name="James T.Y."/>
            <person name="Grigoriev I.V."/>
        </authorList>
    </citation>
    <scope>NUCLEOTIDE SEQUENCE [LARGE SCALE GENOMIC DNA]</scope>
    <source>
        <strain evidence="13">RSA 468</strain>
    </source>
</reference>
<dbReference type="EMBL" id="ML002508">
    <property type="protein sequence ID" value="RKP37341.1"/>
    <property type="molecule type" value="Genomic_DNA"/>
</dbReference>
<dbReference type="AlphaFoldDB" id="A0A4P9ZWK0"/>
<dbReference type="Gene3D" id="1.20.1200.10">
    <property type="entry name" value="Cobalamin adenosyltransferase-like"/>
    <property type="match status" value="1"/>
</dbReference>
<comment type="similarity">
    <text evidence="1 10">Belongs to the Cob(I)alamin adenosyltransferase family.</text>
</comment>
<evidence type="ECO:0000313" key="12">
    <source>
        <dbReference type="EMBL" id="RKP37341.1"/>
    </source>
</evidence>